<evidence type="ECO:0000256" key="2">
    <source>
        <dbReference type="SAM" id="MobiDB-lite"/>
    </source>
</evidence>
<keyword evidence="5" id="KW-1185">Reference proteome</keyword>
<feature type="compositionally biased region" description="Basic and acidic residues" evidence="2">
    <location>
        <begin position="1390"/>
        <end position="1399"/>
    </location>
</feature>
<feature type="compositionally biased region" description="Polar residues" evidence="2">
    <location>
        <begin position="1663"/>
        <end position="1677"/>
    </location>
</feature>
<organism evidence="4 5">
    <name type="scientific">Gemella bergeri ATCC 700627</name>
    <dbReference type="NCBI Taxonomy" id="1321820"/>
    <lineage>
        <taxon>Bacteria</taxon>
        <taxon>Bacillati</taxon>
        <taxon>Bacillota</taxon>
        <taxon>Bacilli</taxon>
        <taxon>Bacillales</taxon>
        <taxon>Gemellaceae</taxon>
        <taxon>Gemella</taxon>
    </lineage>
</organism>
<dbReference type="RefSeq" id="WP_021752957.1">
    <property type="nucleotide sequence ID" value="NZ_KI271833.1"/>
</dbReference>
<gene>
    <name evidence="4" type="ORF">HMPREF1983_00514</name>
</gene>
<dbReference type="EMBL" id="AWVP01000026">
    <property type="protein sequence ID" value="ERK59530.1"/>
    <property type="molecule type" value="Genomic_DNA"/>
</dbReference>
<feature type="coiled-coil region" evidence="1">
    <location>
        <begin position="788"/>
        <end position="822"/>
    </location>
</feature>
<feature type="region of interest" description="Disordered" evidence="2">
    <location>
        <begin position="1462"/>
        <end position="1531"/>
    </location>
</feature>
<feature type="compositionally biased region" description="Polar residues" evidence="2">
    <location>
        <begin position="1377"/>
        <end position="1389"/>
    </location>
</feature>
<accession>U2Q9P4</accession>
<reference evidence="4 5" key="1">
    <citation type="submission" date="2013-08" db="EMBL/GenBank/DDBJ databases">
        <authorList>
            <person name="Weinstock G."/>
            <person name="Sodergren E."/>
            <person name="Wylie T."/>
            <person name="Fulton L."/>
            <person name="Fulton R."/>
            <person name="Fronick C."/>
            <person name="O'Laughlin M."/>
            <person name="Godfrey J."/>
            <person name="Miner T."/>
            <person name="Herter B."/>
            <person name="Appelbaum E."/>
            <person name="Cordes M."/>
            <person name="Lek S."/>
            <person name="Wollam A."/>
            <person name="Pepin K.H."/>
            <person name="Palsikar V.B."/>
            <person name="Mitreva M."/>
            <person name="Wilson R.K."/>
        </authorList>
    </citation>
    <scope>NUCLEOTIDE SEQUENCE [LARGE SCALE GENOMIC DNA]</scope>
    <source>
        <strain evidence="4 5">ATCC 700627</strain>
    </source>
</reference>
<keyword evidence="1" id="KW-0175">Coiled coil</keyword>
<dbReference type="Proteomes" id="UP000016637">
    <property type="component" value="Unassembled WGS sequence"/>
</dbReference>
<feature type="region of interest" description="Disordered" evidence="2">
    <location>
        <begin position="522"/>
        <end position="544"/>
    </location>
</feature>
<feature type="transmembrane region" description="Helical" evidence="3">
    <location>
        <begin position="12"/>
        <end position="31"/>
    </location>
</feature>
<proteinExistence type="predicted"/>
<feature type="region of interest" description="Disordered" evidence="2">
    <location>
        <begin position="1658"/>
        <end position="1682"/>
    </location>
</feature>
<dbReference type="PATRIC" id="fig|1321820.3.peg.505"/>
<feature type="compositionally biased region" description="Basic and acidic residues" evidence="2">
    <location>
        <begin position="1462"/>
        <end position="1474"/>
    </location>
</feature>
<evidence type="ECO:0000313" key="5">
    <source>
        <dbReference type="Proteomes" id="UP000016637"/>
    </source>
</evidence>
<name>U2Q9P4_9BACL</name>
<evidence type="ECO:0000256" key="3">
    <source>
        <dbReference type="SAM" id="Phobius"/>
    </source>
</evidence>
<feature type="region of interest" description="Disordered" evidence="2">
    <location>
        <begin position="1373"/>
        <end position="1399"/>
    </location>
</feature>
<dbReference type="HOGENOM" id="CLU_240054_0_0_9"/>
<protein>
    <submittedName>
        <fullName evidence="4">LPXTG-motif protein cell wall anchor domain protein</fullName>
    </submittedName>
</protein>
<feature type="transmembrane region" description="Helical" evidence="3">
    <location>
        <begin position="1697"/>
        <end position="1714"/>
    </location>
</feature>
<dbReference type="Gene3D" id="1.20.1270.90">
    <property type="entry name" value="AF1782-like"/>
    <property type="match status" value="3"/>
</dbReference>
<dbReference type="eggNOG" id="ENOG5033AD1">
    <property type="taxonomic scope" value="Bacteria"/>
</dbReference>
<keyword evidence="3" id="KW-1133">Transmembrane helix</keyword>
<feature type="compositionally biased region" description="Low complexity" evidence="2">
    <location>
        <begin position="1475"/>
        <end position="1523"/>
    </location>
</feature>
<keyword evidence="3" id="KW-0472">Membrane</keyword>
<keyword evidence="3" id="KW-0812">Transmembrane</keyword>
<evidence type="ECO:0000313" key="4">
    <source>
        <dbReference type="EMBL" id="ERK59530.1"/>
    </source>
</evidence>
<comment type="caution">
    <text evidence="4">The sequence shown here is derived from an EMBL/GenBank/DDBJ whole genome shotgun (WGS) entry which is preliminary data.</text>
</comment>
<sequence length="1721" mass="194963">MKTQNKLLKSGITVALAMTIGGVTAVAWPGVHTNHVAKADFGDEPASSATKEKLKTVIDKIFADENLTNRYLGTMFYHKESKFPYYHITFENHQVPEDVIDTTPWYNMWSEAAAAKAKLEANSYTEKTAQNAIRTLNYFTNLFNFERSHHLTNDGFYTTTNFTTPKMVKSDSDGQQDFYKKAANSNNEEIKKLFKDNLLGVYKKGQDLEINLVANPDEVSKITSFTVNKISAIDPTVHLGPSAEDQKQVAFSIPGELKAEQIIVTNMTYLDKHGNKHQTGAFALDIDYSKLQAKPNADGSNGIPKYREELESKIQKWIDRGRQVNEWLLSPATTKDTVIDSDISERAKISTAINELEKLKRDPNANYDKLYKIATPIHEAEDVATLREVLDIKVAKLLETFSIYTKDIYTENSIKDYKNYIESVPKLKNGKNIKELVSLIKEFENSHYKYLKYNTSELEDLIKIGEQKMESEYTPLTWEKFSIALRHSKDWIEQNKKFHPQINNTPELVKQLRDSINGLVKTNGEKGEQVPEKKQDQKQDTAKPYNIKGKFVKRGEDTNATGEYNRDLSSIIKNIEVHELGNGKNEIYLNLEPKLDSSGNVDFALVGTFKYNSAGNANADSETVETTTIKGKQYPTKIKLTVYSDKSNIELALLGDIQFKDSMHLGNDGIYHHTANTDLYLDYSSKSSSDETKKDPLKEELQKQLDYFNKKEVQENHKKVPDKFKTQLEQLKTQAANLLKKDSLSKEEVSSLVHKLLDENTKLDALANMQLSLEGQKDTYENFWKNNKDYTKESIKLVKDKLDKLEQRINNLQASDVEGTKETLTDEHGEQRETIVYKTIDEIIGQLQNLGDYLRVDTTPLEKEVAKAEEKLKDTTNSSKSRQALQQIIEKAKKYIENAKLTPDDHGTDDQVNTNLNDYFIEQLKLAVQDLKPDTGSEEKPANKDGLNAKIKEVEAVKQGKKSSAAYTTLQSELEKAKKVYSKTDATAEEISQALTNLTSALDTFNKSEDSKPNDESNQSRTKVEAEFKKFGESSNSMTNAVLKEAYFVTENGKNYIELILQPMYNNQNQPSGVLSKLTTFDNNNAEHDTTVLEEKEITLTFNGQSNTYKYPTKLRIPIEGKPTKINVNTYANSPVFGMEQHVNKATLEISYPTDNNNEGSREELQTLFKTATSKYYESWTSVFKKNGVEKDKKIVDNFNNKINNAQSVLNNNSATDEQISTAYVELRKARIQYDFLIRLRRENEQLLANFNLDKNSGKYSKESIDKVDHYLQEKVDRLEALLEENPSSNEIEDLFDAINNYSYMLRYDTGKLEEAITKANKKLAEKTYTEESKSKLTIAINNAKDFIEKAKATRNLEDKREALLSEINKAVDNLKETSQPDDNQGNKPNENEKLEAEKTKLLIPLETAKILIKDDKDKDNINKDAYNKLNEVVEKVQKIYDNPKSVDEIKSAKEELDNAIKEYDKNKNTKPNDDNNSGNGNNNSNDNQGKDQNNNSKPDDNQGNNQNNNNNQDNNNSNTNDQTPNKPTEDVTKQIFNNDKTGVSVELSGNTKAKGLSANEINDLALAKSILEKLNLPADNKIRIFDLKLLDKDNKVINSNEKRTVAIVLKAEEKDVAVYHVKDNGELELIKSRVENGVLKFEIDHFSKFAIVSNSKKHKTGNNDNPNIMPTSNITPTNSTLNSTKTLSKTGLENKSTLLVGAITLGLGVVLLTKRRKNRH</sequence>
<evidence type="ECO:0000256" key="1">
    <source>
        <dbReference type="SAM" id="Coils"/>
    </source>
</evidence>
<feature type="compositionally biased region" description="Basic and acidic residues" evidence="2">
    <location>
        <begin position="523"/>
        <end position="541"/>
    </location>
</feature>